<proteinExistence type="predicted"/>
<dbReference type="Pfam" id="PF18847">
    <property type="entry name" value="LPD29"/>
    <property type="match status" value="1"/>
</dbReference>
<feature type="non-terminal residue" evidence="3">
    <location>
        <position position="1"/>
    </location>
</feature>
<accession>A0ABV5XU29</accession>
<organism evidence="3 4">
    <name type="scientific">Arthrobacter ramosus</name>
    <dbReference type="NCBI Taxonomy" id="1672"/>
    <lineage>
        <taxon>Bacteria</taxon>
        <taxon>Bacillati</taxon>
        <taxon>Actinomycetota</taxon>
        <taxon>Actinomycetes</taxon>
        <taxon>Micrococcales</taxon>
        <taxon>Micrococcaceae</taxon>
        <taxon>Arthrobacter</taxon>
    </lineage>
</organism>
<gene>
    <name evidence="3" type="ORF">ACFFP1_01660</name>
</gene>
<comment type="caution">
    <text evidence="3">The sequence shown here is derived from an EMBL/GenBank/DDBJ whole genome shotgun (WGS) entry which is preliminary data.</text>
</comment>
<keyword evidence="4" id="KW-1185">Reference proteome</keyword>
<dbReference type="InterPro" id="IPR041311">
    <property type="entry name" value="LPD29"/>
</dbReference>
<evidence type="ECO:0000313" key="4">
    <source>
        <dbReference type="Proteomes" id="UP001589702"/>
    </source>
</evidence>
<evidence type="ECO:0000259" key="2">
    <source>
        <dbReference type="Pfam" id="PF18847"/>
    </source>
</evidence>
<feature type="region of interest" description="Disordered" evidence="1">
    <location>
        <begin position="1"/>
        <end position="21"/>
    </location>
</feature>
<protein>
    <submittedName>
        <fullName evidence="3">LPD29 domain-containing protein</fullName>
    </submittedName>
</protein>
<dbReference type="Proteomes" id="UP001589702">
    <property type="component" value="Unassembled WGS sequence"/>
</dbReference>
<feature type="domain" description="Large polyvalent protein associated" evidence="2">
    <location>
        <begin position="32"/>
        <end position="122"/>
    </location>
</feature>
<name>A0ABV5XU29_ARTRM</name>
<evidence type="ECO:0000313" key="3">
    <source>
        <dbReference type="EMBL" id="MFB9818199.1"/>
    </source>
</evidence>
<sequence>RLTGAPLRTERGTPPPREARSTMNTTTYVTAIDTAKLIRKALKAGFPGQKFSVQTDKYSGGATINILWTDGPSEQAVKEITAEFEGGKSDATGDFTVPVTQEKDGQRTRYGARHIWTERSVSEETYKAIEPEVLAALDLDAPDHGQSYQVPPLVLEACPGWHHERATIREFARAIANHRGTTQA</sequence>
<evidence type="ECO:0000256" key="1">
    <source>
        <dbReference type="SAM" id="MobiDB-lite"/>
    </source>
</evidence>
<dbReference type="EMBL" id="JBHMBC010000004">
    <property type="protein sequence ID" value="MFB9818199.1"/>
    <property type="molecule type" value="Genomic_DNA"/>
</dbReference>
<reference evidence="3 4" key="1">
    <citation type="submission" date="2024-09" db="EMBL/GenBank/DDBJ databases">
        <authorList>
            <person name="Sun Q."/>
            <person name="Mori K."/>
        </authorList>
    </citation>
    <scope>NUCLEOTIDE SEQUENCE [LARGE SCALE GENOMIC DNA]</scope>
    <source>
        <strain evidence="3 4">JCM 1334</strain>
    </source>
</reference>